<dbReference type="Proteomes" id="UP001474120">
    <property type="component" value="Unassembled WGS sequence"/>
</dbReference>
<dbReference type="RefSeq" id="WP_342161089.1">
    <property type="nucleotide sequence ID" value="NZ_JBCDNA010000003.1"/>
</dbReference>
<sequence>MIKFFRPIRQQLLSENKTASPAGRFSNYLIYAIGEIILVVIGILIALQINNWNENRKTEIKIKNSLVALSNDLIQDTILIRERLPFIKEQYDLNESLRARVAKPNATVDTLIQIMRFEFNPNWVVQIPYNTNTYISLNQTGLIENLSDSLKVSIKNFYNTKASLMDRVEKTTNDYQGKVTSYVNTYTFGVTKIHDQGALIDSLIWNNIDHRHLAATFQGISNFKRILFTETKEELEYSLKSSQDLIRQIDHYLKENYN</sequence>
<evidence type="ECO:0000313" key="2">
    <source>
        <dbReference type="EMBL" id="MEL4456925.1"/>
    </source>
</evidence>
<gene>
    <name evidence="2" type="ORF">AABB81_13530</name>
</gene>
<accession>A0ABU9L6K6</accession>
<evidence type="ECO:0000313" key="3">
    <source>
        <dbReference type="Proteomes" id="UP001474120"/>
    </source>
</evidence>
<keyword evidence="1" id="KW-1133">Transmembrane helix</keyword>
<protein>
    <submittedName>
        <fullName evidence="2">DUF6090 family protein</fullName>
    </submittedName>
</protein>
<comment type="caution">
    <text evidence="2">The sequence shown here is derived from an EMBL/GenBank/DDBJ whole genome shotgun (WGS) entry which is preliminary data.</text>
</comment>
<feature type="transmembrane region" description="Helical" evidence="1">
    <location>
        <begin position="28"/>
        <end position="47"/>
    </location>
</feature>
<proteinExistence type="predicted"/>
<dbReference type="EMBL" id="JBCDNA010000003">
    <property type="protein sequence ID" value="MEL4456925.1"/>
    <property type="molecule type" value="Genomic_DNA"/>
</dbReference>
<organism evidence="2 3">
    <name type="scientific">Lutimonas vermicola</name>
    <dbReference type="NCBI Taxonomy" id="414288"/>
    <lineage>
        <taxon>Bacteria</taxon>
        <taxon>Pseudomonadati</taxon>
        <taxon>Bacteroidota</taxon>
        <taxon>Flavobacteriia</taxon>
        <taxon>Flavobacteriales</taxon>
        <taxon>Flavobacteriaceae</taxon>
        <taxon>Lutimonas</taxon>
    </lineage>
</organism>
<keyword evidence="1" id="KW-0812">Transmembrane</keyword>
<keyword evidence="1" id="KW-0472">Membrane</keyword>
<dbReference type="Pfam" id="PF19578">
    <property type="entry name" value="DUF6090"/>
    <property type="match status" value="1"/>
</dbReference>
<reference evidence="2 3" key="1">
    <citation type="submission" date="2024-04" db="EMBL/GenBank/DDBJ databases">
        <title>whole genome sequencing of Lutimonas vermicola strain IMCC1616.</title>
        <authorList>
            <person name="Bae S.S."/>
        </authorList>
    </citation>
    <scope>NUCLEOTIDE SEQUENCE [LARGE SCALE GENOMIC DNA]</scope>
    <source>
        <strain evidence="2 3">IMCC1616</strain>
    </source>
</reference>
<name>A0ABU9L6K6_9FLAO</name>
<dbReference type="InterPro" id="IPR045749">
    <property type="entry name" value="DUF6090"/>
</dbReference>
<evidence type="ECO:0000256" key="1">
    <source>
        <dbReference type="SAM" id="Phobius"/>
    </source>
</evidence>
<keyword evidence="3" id="KW-1185">Reference proteome</keyword>